<reference evidence="3" key="1">
    <citation type="submission" date="2022-06" db="EMBL/GenBank/DDBJ databases">
        <title>Sneathiella actinostolidae sp. nov., isolated from a sea anemonein the Western Pacific Ocean.</title>
        <authorList>
            <person name="Wei M.J."/>
        </authorList>
    </citation>
    <scope>NUCLEOTIDE SEQUENCE</scope>
    <source>
        <strain evidence="3">PHK-P5</strain>
    </source>
</reference>
<feature type="domain" description="HIT" evidence="2">
    <location>
        <begin position="8"/>
        <end position="118"/>
    </location>
</feature>
<dbReference type="SUPFAM" id="SSF54197">
    <property type="entry name" value="HIT-like"/>
    <property type="match status" value="1"/>
</dbReference>
<dbReference type="PRINTS" id="PR00332">
    <property type="entry name" value="HISTRIAD"/>
</dbReference>
<dbReference type="Proteomes" id="UP001056291">
    <property type="component" value="Chromosome"/>
</dbReference>
<evidence type="ECO:0000259" key="2">
    <source>
        <dbReference type="PROSITE" id="PS51084"/>
    </source>
</evidence>
<gene>
    <name evidence="3" type="ORF">NBZ79_18535</name>
</gene>
<dbReference type="PROSITE" id="PS51084">
    <property type="entry name" value="HIT_2"/>
    <property type="match status" value="1"/>
</dbReference>
<evidence type="ECO:0000313" key="3">
    <source>
        <dbReference type="EMBL" id="USG61157.1"/>
    </source>
</evidence>
<dbReference type="RefSeq" id="WP_251934144.1">
    <property type="nucleotide sequence ID" value="NZ_CP098747.1"/>
</dbReference>
<sequence length="122" mass="13443">MAYDDENIFAKILRGEIPNATVFEDESILAFNDIAPKTPIHVLVIPKRPYVDMDDFSANGTAEEIGNFFKKVGEIARNLGLDENGYRVVSNNGPNAGQLVPHFHVHIMGGQKIKEGSMARGM</sequence>
<keyword evidence="4" id="KW-1185">Reference proteome</keyword>
<organism evidence="3 4">
    <name type="scientific">Sneathiella marina</name>
    <dbReference type="NCBI Taxonomy" id="2950108"/>
    <lineage>
        <taxon>Bacteria</taxon>
        <taxon>Pseudomonadati</taxon>
        <taxon>Pseudomonadota</taxon>
        <taxon>Alphaproteobacteria</taxon>
        <taxon>Sneathiellales</taxon>
        <taxon>Sneathiellaceae</taxon>
        <taxon>Sneathiella</taxon>
    </lineage>
</organism>
<dbReference type="InterPro" id="IPR036265">
    <property type="entry name" value="HIT-like_sf"/>
</dbReference>
<name>A0ABY4W5J6_9PROT</name>
<dbReference type="Pfam" id="PF01230">
    <property type="entry name" value="HIT"/>
    <property type="match status" value="1"/>
</dbReference>
<dbReference type="InterPro" id="IPR001310">
    <property type="entry name" value="Histidine_triad_HIT"/>
</dbReference>
<evidence type="ECO:0000313" key="4">
    <source>
        <dbReference type="Proteomes" id="UP001056291"/>
    </source>
</evidence>
<dbReference type="InterPro" id="IPR011146">
    <property type="entry name" value="HIT-like"/>
</dbReference>
<protein>
    <submittedName>
        <fullName evidence="3">Histidine triad nucleotide-binding protein</fullName>
    </submittedName>
</protein>
<evidence type="ECO:0000256" key="1">
    <source>
        <dbReference type="PROSITE-ProRule" id="PRU00464"/>
    </source>
</evidence>
<accession>A0ABY4W5J6</accession>
<dbReference type="PROSITE" id="PS00892">
    <property type="entry name" value="HIT_1"/>
    <property type="match status" value="1"/>
</dbReference>
<dbReference type="InterPro" id="IPR019808">
    <property type="entry name" value="Histidine_triad_CS"/>
</dbReference>
<dbReference type="PANTHER" id="PTHR23089">
    <property type="entry name" value="HISTIDINE TRIAD HIT PROTEIN"/>
    <property type="match status" value="1"/>
</dbReference>
<proteinExistence type="predicted"/>
<dbReference type="CDD" id="cd01276">
    <property type="entry name" value="PKCI_related"/>
    <property type="match status" value="1"/>
</dbReference>
<feature type="short sequence motif" description="Histidine triad motif" evidence="1">
    <location>
        <begin position="102"/>
        <end position="106"/>
    </location>
</feature>
<dbReference type="Gene3D" id="3.30.428.10">
    <property type="entry name" value="HIT-like"/>
    <property type="match status" value="1"/>
</dbReference>
<dbReference type="EMBL" id="CP098747">
    <property type="protein sequence ID" value="USG61157.1"/>
    <property type="molecule type" value="Genomic_DNA"/>
</dbReference>